<organism evidence="1 2">
    <name type="scientific">Algoriphagus sediminis</name>
    <dbReference type="NCBI Taxonomy" id="3057113"/>
    <lineage>
        <taxon>Bacteria</taxon>
        <taxon>Pseudomonadati</taxon>
        <taxon>Bacteroidota</taxon>
        <taxon>Cytophagia</taxon>
        <taxon>Cytophagales</taxon>
        <taxon>Cyclobacteriaceae</taxon>
        <taxon>Algoriphagus</taxon>
    </lineage>
</organism>
<accession>A0ABT7YA39</accession>
<keyword evidence="2" id="KW-1185">Reference proteome</keyword>
<dbReference type="Proteomes" id="UP001171916">
    <property type="component" value="Unassembled WGS sequence"/>
</dbReference>
<reference evidence="1" key="1">
    <citation type="submission" date="2023-06" db="EMBL/GenBank/DDBJ databases">
        <title>Robiginitalea aurantiacus sp. nov. and Algoriphagus sediminis sp. nov., isolated from coastal sediment.</title>
        <authorList>
            <person name="Zhou Z.Y."/>
            <person name="An J."/>
            <person name="Jia Y.W."/>
            <person name="Du Z.J."/>
        </authorList>
    </citation>
    <scope>NUCLEOTIDE SEQUENCE</scope>
    <source>
        <strain evidence="1">C2-7</strain>
    </source>
</reference>
<gene>
    <name evidence="1" type="ORF">QVH07_04455</name>
</gene>
<name>A0ABT7YA39_9BACT</name>
<sequence length="208" mass="23131">MNHLSKKIFASLGILIFMGLLPISCGITCNDPCGCGPEFEVKDFKITEMEALTLVGDGQQVSPNGVYDYDLVVKGIRIKSFQTVAQAQVPDSSIPGLAYACSPKIPQSVENLTDIKIINLQEFVAPDGKTYGTGDDLSHFFGMNYYFEEGTDSIEDFLEGTLELYPDDLFKLAWLVEPKEELNLKFTIRVQLENGLEFALTDEILNIR</sequence>
<evidence type="ECO:0000313" key="1">
    <source>
        <dbReference type="EMBL" id="MDN3203382.1"/>
    </source>
</evidence>
<evidence type="ECO:0000313" key="2">
    <source>
        <dbReference type="Proteomes" id="UP001171916"/>
    </source>
</evidence>
<dbReference type="EMBL" id="JAUEPH010000002">
    <property type="protein sequence ID" value="MDN3203382.1"/>
    <property type="molecule type" value="Genomic_DNA"/>
</dbReference>
<dbReference type="RefSeq" id="WP_289998944.1">
    <property type="nucleotide sequence ID" value="NZ_JAUEPH010000002.1"/>
</dbReference>
<proteinExistence type="predicted"/>
<comment type="caution">
    <text evidence="1">The sequence shown here is derived from an EMBL/GenBank/DDBJ whole genome shotgun (WGS) entry which is preliminary data.</text>
</comment>
<evidence type="ECO:0008006" key="3">
    <source>
        <dbReference type="Google" id="ProtNLM"/>
    </source>
</evidence>
<protein>
    <recommendedName>
        <fullName evidence="3">DUF5034 domain-containing protein</fullName>
    </recommendedName>
</protein>